<dbReference type="CDD" id="cd08010">
    <property type="entry name" value="MltG_like"/>
    <property type="match status" value="1"/>
</dbReference>
<dbReference type="NCBIfam" id="TIGR00247">
    <property type="entry name" value="endolytic transglycosylase MltG"/>
    <property type="match status" value="1"/>
</dbReference>
<evidence type="ECO:0000313" key="9">
    <source>
        <dbReference type="Proteomes" id="UP000184139"/>
    </source>
</evidence>
<dbReference type="GO" id="GO:0005886">
    <property type="term" value="C:plasma membrane"/>
    <property type="evidence" value="ECO:0007669"/>
    <property type="project" value="UniProtKB-UniRule"/>
</dbReference>
<dbReference type="Proteomes" id="UP000184139">
    <property type="component" value="Unassembled WGS sequence"/>
</dbReference>
<protein>
    <recommendedName>
        <fullName evidence="7">Endolytic murein transglycosylase</fullName>
        <ecNumber evidence="7">4.2.2.29</ecNumber>
    </recommendedName>
    <alternativeName>
        <fullName evidence="7">Peptidoglycan lytic transglycosylase</fullName>
    </alternativeName>
    <alternativeName>
        <fullName evidence="7">Peptidoglycan polymerization terminase</fullName>
    </alternativeName>
</protein>
<comment type="function">
    <text evidence="7">Functions as a peptidoglycan terminase that cleaves nascent peptidoglycan strands endolytically to terminate their elongation.</text>
</comment>
<organism evidence="8 9">
    <name type="scientific">Desulfofustis glycolicus DSM 9705</name>
    <dbReference type="NCBI Taxonomy" id="1121409"/>
    <lineage>
        <taxon>Bacteria</taxon>
        <taxon>Pseudomonadati</taxon>
        <taxon>Thermodesulfobacteriota</taxon>
        <taxon>Desulfobulbia</taxon>
        <taxon>Desulfobulbales</taxon>
        <taxon>Desulfocapsaceae</taxon>
        <taxon>Desulfofustis</taxon>
    </lineage>
</organism>
<dbReference type="Gene3D" id="3.30.1490.480">
    <property type="entry name" value="Endolytic murein transglycosylase"/>
    <property type="match status" value="1"/>
</dbReference>
<keyword evidence="1 7" id="KW-1003">Cell membrane</keyword>
<dbReference type="Pfam" id="PF02618">
    <property type="entry name" value="YceG"/>
    <property type="match status" value="1"/>
</dbReference>
<keyword evidence="2 7" id="KW-0812">Transmembrane</keyword>
<accession>A0A1M5XMJ7</accession>
<keyword evidence="4 7" id="KW-0472">Membrane</keyword>
<comment type="similarity">
    <text evidence="7">Belongs to the transglycosylase MltG family.</text>
</comment>
<evidence type="ECO:0000256" key="7">
    <source>
        <dbReference type="HAMAP-Rule" id="MF_02065"/>
    </source>
</evidence>
<dbReference type="STRING" id="1121409.SAMN02745124_03177"/>
<dbReference type="PANTHER" id="PTHR30518:SF2">
    <property type="entry name" value="ENDOLYTIC MUREIN TRANSGLYCOSYLASE"/>
    <property type="match status" value="1"/>
</dbReference>
<evidence type="ECO:0000313" key="8">
    <source>
        <dbReference type="EMBL" id="SHI00754.1"/>
    </source>
</evidence>
<gene>
    <name evidence="7" type="primary">mltG</name>
    <name evidence="8" type="ORF">SAMN02745124_03177</name>
</gene>
<dbReference type="PANTHER" id="PTHR30518">
    <property type="entry name" value="ENDOLYTIC MUREIN TRANSGLYCOSYLASE"/>
    <property type="match status" value="1"/>
</dbReference>
<feature type="site" description="Important for catalytic activity" evidence="7">
    <location>
        <position position="220"/>
    </location>
</feature>
<name>A0A1M5XMJ7_9BACT</name>
<evidence type="ECO:0000256" key="2">
    <source>
        <dbReference type="ARBA" id="ARBA00022692"/>
    </source>
</evidence>
<evidence type="ECO:0000256" key="3">
    <source>
        <dbReference type="ARBA" id="ARBA00022989"/>
    </source>
</evidence>
<dbReference type="GO" id="GO:0008932">
    <property type="term" value="F:lytic endotransglycosylase activity"/>
    <property type="evidence" value="ECO:0007669"/>
    <property type="project" value="UniProtKB-UniRule"/>
</dbReference>
<evidence type="ECO:0000256" key="1">
    <source>
        <dbReference type="ARBA" id="ARBA00022475"/>
    </source>
</evidence>
<dbReference type="Gene3D" id="3.30.160.60">
    <property type="entry name" value="Classic Zinc Finger"/>
    <property type="match status" value="1"/>
</dbReference>
<keyword evidence="5 7" id="KW-0456">Lyase</keyword>
<dbReference type="EC" id="4.2.2.29" evidence="7"/>
<dbReference type="FunFam" id="3.30.160.60:FF:000242">
    <property type="entry name" value="Endolytic murein transglycosylase"/>
    <property type="match status" value="1"/>
</dbReference>
<dbReference type="InterPro" id="IPR003770">
    <property type="entry name" value="MLTG-like"/>
</dbReference>
<dbReference type="RefSeq" id="WP_073377549.1">
    <property type="nucleotide sequence ID" value="NZ_FQXS01000021.1"/>
</dbReference>
<dbReference type="AlphaFoldDB" id="A0A1M5XMJ7"/>
<sequence>MVKRILLSLLAGVLLATAAGAGWLLIYVLEPGPPSEEPTAVVVIERGSSVTEIGHVLAEAGLLHEDWRFAVLTRLLGVAPRLPAGEFLLPTGVRPVDLIRELAAAQPLEYTITIPEGFNLQEIASLLVPDGWIDRQRFLEIASDPAMAEALGLGAVPTLEGYLFPDTYRLTRPPPDERQLIERLVGRALSVWERLAAENDLPADFDRHQLFTLASIVEKEAARADERPLIAGVFLNRLARGMRLQSDPTVSYDLPNFSGILTRSDLRTPTPYNTYVITGLPPGPICSPGEAALQSVLRPEETDYLYFVAKNDGSHHFSKNLREHNRAVRRYQRDN</sequence>
<reference evidence="8 9" key="1">
    <citation type="submission" date="2016-11" db="EMBL/GenBank/DDBJ databases">
        <authorList>
            <person name="Jaros S."/>
            <person name="Januszkiewicz K."/>
            <person name="Wedrychowicz H."/>
        </authorList>
    </citation>
    <scope>NUCLEOTIDE SEQUENCE [LARGE SCALE GENOMIC DNA]</scope>
    <source>
        <strain evidence="8 9">DSM 9705</strain>
    </source>
</reference>
<keyword evidence="3 7" id="KW-1133">Transmembrane helix</keyword>
<dbReference type="GO" id="GO:0071555">
    <property type="term" value="P:cell wall organization"/>
    <property type="evidence" value="ECO:0007669"/>
    <property type="project" value="UniProtKB-KW"/>
</dbReference>
<proteinExistence type="inferred from homology"/>
<keyword evidence="9" id="KW-1185">Reference proteome</keyword>
<dbReference type="GO" id="GO:0009252">
    <property type="term" value="P:peptidoglycan biosynthetic process"/>
    <property type="evidence" value="ECO:0007669"/>
    <property type="project" value="UniProtKB-UniRule"/>
</dbReference>
<evidence type="ECO:0000256" key="5">
    <source>
        <dbReference type="ARBA" id="ARBA00023239"/>
    </source>
</evidence>
<dbReference type="OrthoDB" id="9814591at2"/>
<keyword evidence="6 7" id="KW-0961">Cell wall biogenesis/degradation</keyword>
<dbReference type="HAMAP" id="MF_02065">
    <property type="entry name" value="MltG"/>
    <property type="match status" value="1"/>
</dbReference>
<evidence type="ECO:0000256" key="4">
    <source>
        <dbReference type="ARBA" id="ARBA00023136"/>
    </source>
</evidence>
<evidence type="ECO:0000256" key="6">
    <source>
        <dbReference type="ARBA" id="ARBA00023316"/>
    </source>
</evidence>
<dbReference type="EMBL" id="FQXS01000021">
    <property type="protein sequence ID" value="SHI00754.1"/>
    <property type="molecule type" value="Genomic_DNA"/>
</dbReference>
<comment type="catalytic activity">
    <reaction evidence="7">
        <text>a peptidoglycan chain = a peptidoglycan chain with N-acetyl-1,6-anhydromuramyl-[peptide] at the reducing end + a peptidoglycan chain with N-acetylglucosamine at the non-reducing end.</text>
        <dbReference type="EC" id="4.2.2.29"/>
    </reaction>
</comment>